<dbReference type="Proteomes" id="UP000516260">
    <property type="component" value="Chromosome 16"/>
</dbReference>
<accession>A0A4Z2BXZ9</accession>
<proteinExistence type="predicted"/>
<evidence type="ECO:0000313" key="2">
    <source>
        <dbReference type="Proteomes" id="UP000516260"/>
    </source>
</evidence>
<organism evidence="1 2">
    <name type="scientific">Takifugu bimaculatus</name>
    <dbReference type="NCBI Taxonomy" id="433685"/>
    <lineage>
        <taxon>Eukaryota</taxon>
        <taxon>Metazoa</taxon>
        <taxon>Chordata</taxon>
        <taxon>Craniata</taxon>
        <taxon>Vertebrata</taxon>
        <taxon>Euteleostomi</taxon>
        <taxon>Actinopterygii</taxon>
        <taxon>Neopterygii</taxon>
        <taxon>Teleostei</taxon>
        <taxon>Neoteleostei</taxon>
        <taxon>Acanthomorphata</taxon>
        <taxon>Eupercaria</taxon>
        <taxon>Tetraodontiformes</taxon>
        <taxon>Tetradontoidea</taxon>
        <taxon>Tetraodontidae</taxon>
        <taxon>Takifugu</taxon>
    </lineage>
</organism>
<comment type="caution">
    <text evidence="1">The sequence shown here is derived from an EMBL/GenBank/DDBJ whole genome shotgun (WGS) entry which is preliminary data.</text>
</comment>
<reference evidence="1 2" key="1">
    <citation type="submission" date="2019-04" db="EMBL/GenBank/DDBJ databases">
        <title>The sequence and de novo assembly of Takifugu bimaculatus genome using PacBio and Hi-C technologies.</title>
        <authorList>
            <person name="Xu P."/>
            <person name="Liu B."/>
            <person name="Zhou Z."/>
        </authorList>
    </citation>
    <scope>NUCLEOTIDE SEQUENCE [LARGE SCALE GENOMIC DNA]</scope>
    <source>
        <strain evidence="1">TB-2018</strain>
        <tissue evidence="1">Muscle</tissue>
    </source>
</reference>
<keyword evidence="2" id="KW-1185">Reference proteome</keyword>
<name>A0A4Z2BXZ9_9TELE</name>
<protein>
    <submittedName>
        <fullName evidence="1">Uncharacterized protein</fullName>
    </submittedName>
</protein>
<dbReference type="AlphaFoldDB" id="A0A4Z2BXZ9"/>
<dbReference type="EMBL" id="SWLE01000008">
    <property type="protein sequence ID" value="TNM96777.1"/>
    <property type="molecule type" value="Genomic_DNA"/>
</dbReference>
<sequence>MGLHVTVKLFNPQAALRSQQLSYTDVNICKKKKKNPFCNLFSSCVYSRELQIFSMKLFVISCHAVKIPPIKRLTSATERGMNVKTPVPPIFINRFKCSR</sequence>
<evidence type="ECO:0000313" key="1">
    <source>
        <dbReference type="EMBL" id="TNM96777.1"/>
    </source>
</evidence>
<gene>
    <name evidence="1" type="ORF">fugu_014933</name>
</gene>